<protein>
    <submittedName>
        <fullName evidence="2">Kinase-like domain-containing protein</fullName>
    </submittedName>
</protein>
<dbReference type="InterPro" id="IPR002575">
    <property type="entry name" value="Aminoglycoside_PTrfase"/>
</dbReference>
<gene>
    <name evidence="2" type="ORF">HDK90DRAFT_317373</name>
</gene>
<organism evidence="2 3">
    <name type="scientific">Phyllosticta capitalensis</name>
    <dbReference type="NCBI Taxonomy" id="121624"/>
    <lineage>
        <taxon>Eukaryota</taxon>
        <taxon>Fungi</taxon>
        <taxon>Dikarya</taxon>
        <taxon>Ascomycota</taxon>
        <taxon>Pezizomycotina</taxon>
        <taxon>Dothideomycetes</taxon>
        <taxon>Dothideomycetes incertae sedis</taxon>
        <taxon>Botryosphaeriales</taxon>
        <taxon>Phyllostictaceae</taxon>
        <taxon>Phyllosticta</taxon>
    </lineage>
</organism>
<dbReference type="PANTHER" id="PTHR21310">
    <property type="entry name" value="AMINOGLYCOSIDE PHOSPHOTRANSFERASE-RELATED-RELATED"/>
    <property type="match status" value="1"/>
</dbReference>
<dbReference type="Pfam" id="PF01636">
    <property type="entry name" value="APH"/>
    <property type="match status" value="1"/>
</dbReference>
<keyword evidence="3" id="KW-1185">Reference proteome</keyword>
<reference evidence="2 3" key="1">
    <citation type="submission" date="2024-04" db="EMBL/GenBank/DDBJ databases">
        <title>Phyllosticta paracitricarpa is synonymous to the EU quarantine fungus P. citricarpa based on phylogenomic analyses.</title>
        <authorList>
            <consortium name="Lawrence Berkeley National Laboratory"/>
            <person name="Van Ingen-Buijs V.A."/>
            <person name="Van Westerhoven A.C."/>
            <person name="Haridas S."/>
            <person name="Skiadas P."/>
            <person name="Martin F."/>
            <person name="Groenewald J.Z."/>
            <person name="Crous P.W."/>
            <person name="Seidl M.F."/>
        </authorList>
    </citation>
    <scope>NUCLEOTIDE SEQUENCE [LARGE SCALE GENOMIC DNA]</scope>
    <source>
        <strain evidence="2 3">CBS 123374</strain>
    </source>
</reference>
<sequence length="262" mass="29599">MASSTKNPKVTAKTIATFEDFTSTPGLYKIDARTVIKTGVATGMAEAAALRFVRENTSVPVPQVYDAYMREDDPECGAIVMEFIKGDTLNNVWAELDQSQKDSIKAQLKDYVGQLRAIKSDFIGAVDGGPCHDQIFSDDIGAYGPFKSDDEFREGCIQAMYACRRTHWSETVAQFIRALPQGEIVLTHNDLHPRNIIVRDGQVVGIVDWEMSGFYPEYWEYVKAWYRVGIDEVWVQERAVDDVLEPYPLALAVFEHTRDIVW</sequence>
<comment type="caution">
    <text evidence="2">The sequence shown here is derived from an EMBL/GenBank/DDBJ whole genome shotgun (WGS) entry which is preliminary data.</text>
</comment>
<evidence type="ECO:0000259" key="1">
    <source>
        <dbReference type="Pfam" id="PF01636"/>
    </source>
</evidence>
<dbReference type="InterPro" id="IPR051678">
    <property type="entry name" value="AGP_Transferase"/>
</dbReference>
<dbReference type="PANTHER" id="PTHR21310:SF15">
    <property type="entry name" value="AMINOGLYCOSIDE PHOSPHOTRANSFERASE DOMAIN-CONTAINING PROTEIN"/>
    <property type="match status" value="1"/>
</dbReference>
<dbReference type="CDD" id="cd05120">
    <property type="entry name" value="APH_ChoK_like"/>
    <property type="match status" value="1"/>
</dbReference>
<dbReference type="InterPro" id="IPR011009">
    <property type="entry name" value="Kinase-like_dom_sf"/>
</dbReference>
<dbReference type="EMBL" id="JBBWRZ010000008">
    <property type="protein sequence ID" value="KAK8230334.1"/>
    <property type="molecule type" value="Genomic_DNA"/>
</dbReference>
<dbReference type="Proteomes" id="UP001492380">
    <property type="component" value="Unassembled WGS sequence"/>
</dbReference>
<dbReference type="SUPFAM" id="SSF56112">
    <property type="entry name" value="Protein kinase-like (PK-like)"/>
    <property type="match status" value="1"/>
</dbReference>
<name>A0ABR1YHJ5_9PEZI</name>
<proteinExistence type="predicted"/>
<feature type="domain" description="Aminoglycoside phosphotransferase" evidence="1">
    <location>
        <begin position="43"/>
        <end position="233"/>
    </location>
</feature>
<dbReference type="Gene3D" id="3.90.1200.10">
    <property type="match status" value="1"/>
</dbReference>
<accession>A0ABR1YHJ5</accession>
<evidence type="ECO:0000313" key="3">
    <source>
        <dbReference type="Proteomes" id="UP001492380"/>
    </source>
</evidence>
<evidence type="ECO:0000313" key="2">
    <source>
        <dbReference type="EMBL" id="KAK8230334.1"/>
    </source>
</evidence>